<sequence length="282" mass="33721">GCNHMTCRKTGCNHEFCWLCFGDWKEHNAHNCNRFIADDILEKQENSKIELNRYLHYFERYHNHLRSLALEHKLLEKIQERIEAMQKLKKSYTDQQTFLLAGNCLKECRHTLMFTYPFAFYLHPTNQSKTFEDNQSNLETAIEDLTGLLEKDLSDVNLIQKVQDKYRYCASRRKALLDHTKEGYKQDYWTGIDTFMTSYTLQQKHITPTKPERGVFPLDHEGECKETMLNYILCLAQNDNKYSKCQEESKIYFQCRMDRNLMKKHEWEDLGFFQNESSNKKS</sequence>
<dbReference type="PANTHER" id="PTHR21107">
    <property type="entry name" value="CYTOCHROME C OXIDASE ASSEMBLY PROTEIN COX19"/>
    <property type="match status" value="1"/>
</dbReference>
<protein>
    <recommendedName>
        <fullName evidence="11">RING-type domain-containing protein</fullName>
    </recommendedName>
</protein>
<reference evidence="12" key="1">
    <citation type="submission" date="2021-02" db="EMBL/GenBank/DDBJ databases">
        <authorList>
            <person name="Nowell W R."/>
        </authorList>
    </citation>
    <scope>NUCLEOTIDE SEQUENCE</scope>
</reference>
<keyword evidence="9" id="KW-1015">Disulfide bond</keyword>
<evidence type="ECO:0000256" key="2">
    <source>
        <dbReference type="ARBA" id="ARBA00022490"/>
    </source>
</evidence>
<dbReference type="EMBL" id="CAJOBC010062294">
    <property type="protein sequence ID" value="CAF4213967.1"/>
    <property type="molecule type" value="Genomic_DNA"/>
</dbReference>
<evidence type="ECO:0000256" key="3">
    <source>
        <dbReference type="ARBA" id="ARBA00022679"/>
    </source>
</evidence>
<dbReference type="OrthoDB" id="268594at2759"/>
<dbReference type="FunFam" id="1.20.120.1750:FF:000002">
    <property type="entry name" value="RBR-type E3 ubiquitin transferase"/>
    <property type="match status" value="1"/>
</dbReference>
<organism evidence="12 14">
    <name type="scientific">Didymodactylos carnosus</name>
    <dbReference type="NCBI Taxonomy" id="1234261"/>
    <lineage>
        <taxon>Eukaryota</taxon>
        <taxon>Metazoa</taxon>
        <taxon>Spiralia</taxon>
        <taxon>Gnathifera</taxon>
        <taxon>Rotifera</taxon>
        <taxon>Eurotatoria</taxon>
        <taxon>Bdelloidea</taxon>
        <taxon>Philodinida</taxon>
        <taxon>Philodinidae</taxon>
        <taxon>Didymodactylos</taxon>
    </lineage>
</organism>
<dbReference type="GO" id="GO:0008270">
    <property type="term" value="F:zinc ion binding"/>
    <property type="evidence" value="ECO:0007669"/>
    <property type="project" value="UniProtKB-KW"/>
</dbReference>
<dbReference type="Proteomes" id="UP000681722">
    <property type="component" value="Unassembled WGS sequence"/>
</dbReference>
<keyword evidence="2" id="KW-0963">Cytoplasm</keyword>
<evidence type="ECO:0000256" key="5">
    <source>
        <dbReference type="ARBA" id="ARBA00022737"/>
    </source>
</evidence>
<dbReference type="EMBL" id="CAJNOQ010014718">
    <property type="protein sequence ID" value="CAF1347115.1"/>
    <property type="molecule type" value="Genomic_DNA"/>
</dbReference>
<dbReference type="PANTHER" id="PTHR21107:SF2">
    <property type="entry name" value="CYTOCHROME C OXIDASE ASSEMBLY PROTEIN COX19"/>
    <property type="match status" value="1"/>
</dbReference>
<keyword evidence="4" id="KW-0479">Metal-binding</keyword>
<accession>A0A815H3Y0</accession>
<evidence type="ECO:0000256" key="6">
    <source>
        <dbReference type="ARBA" id="ARBA00022771"/>
    </source>
</evidence>
<dbReference type="Pfam" id="PF19422">
    <property type="entry name" value="Ariadne"/>
    <property type="match status" value="1"/>
</dbReference>
<feature type="domain" description="RING-type" evidence="11">
    <location>
        <begin position="1"/>
        <end position="36"/>
    </location>
</feature>
<dbReference type="SUPFAM" id="SSF57850">
    <property type="entry name" value="RING/U-box"/>
    <property type="match status" value="1"/>
</dbReference>
<proteinExistence type="inferred from homology"/>
<dbReference type="Proteomes" id="UP000663829">
    <property type="component" value="Unassembled WGS sequence"/>
</dbReference>
<evidence type="ECO:0000313" key="14">
    <source>
        <dbReference type="Proteomes" id="UP000663829"/>
    </source>
</evidence>
<dbReference type="GO" id="GO:0033617">
    <property type="term" value="P:mitochondrial respiratory chain complex IV assembly"/>
    <property type="evidence" value="ECO:0007669"/>
    <property type="project" value="TreeGrafter"/>
</dbReference>
<evidence type="ECO:0000256" key="4">
    <source>
        <dbReference type="ARBA" id="ARBA00022723"/>
    </source>
</evidence>
<evidence type="ECO:0000313" key="13">
    <source>
        <dbReference type="EMBL" id="CAF4213967.1"/>
    </source>
</evidence>
<dbReference type="PROSITE" id="PS51808">
    <property type="entry name" value="CHCH"/>
    <property type="match status" value="1"/>
</dbReference>
<keyword evidence="8" id="KW-0862">Zinc</keyword>
<evidence type="ECO:0000256" key="10">
    <source>
        <dbReference type="ARBA" id="ARBA00038223"/>
    </source>
</evidence>
<evidence type="ECO:0000313" key="12">
    <source>
        <dbReference type="EMBL" id="CAF1347115.1"/>
    </source>
</evidence>
<name>A0A815H3Y0_9BILA</name>
<evidence type="ECO:0000259" key="11">
    <source>
        <dbReference type="PROSITE" id="PS51873"/>
    </source>
</evidence>
<evidence type="ECO:0000256" key="8">
    <source>
        <dbReference type="ARBA" id="ARBA00022833"/>
    </source>
</evidence>
<keyword evidence="14" id="KW-1185">Reference proteome</keyword>
<keyword evidence="7" id="KW-0833">Ubl conjugation pathway</keyword>
<dbReference type="InterPro" id="IPR051383">
    <property type="entry name" value="COX19"/>
</dbReference>
<dbReference type="InterPro" id="IPR045840">
    <property type="entry name" value="Ariadne"/>
</dbReference>
<keyword evidence="6" id="KW-0863">Zinc-finger</keyword>
<dbReference type="Gene3D" id="1.20.120.1750">
    <property type="match status" value="1"/>
</dbReference>
<keyword evidence="3" id="KW-0808">Transferase</keyword>
<feature type="non-terminal residue" evidence="12">
    <location>
        <position position="1"/>
    </location>
</feature>
<evidence type="ECO:0000256" key="1">
    <source>
        <dbReference type="ARBA" id="ARBA00004496"/>
    </source>
</evidence>
<comment type="subcellular location">
    <subcellularLocation>
        <location evidence="1">Cytoplasm</location>
    </subcellularLocation>
</comment>
<evidence type="ECO:0000256" key="7">
    <source>
        <dbReference type="ARBA" id="ARBA00022786"/>
    </source>
</evidence>
<dbReference type="PROSITE" id="PS51873">
    <property type="entry name" value="TRIAD"/>
    <property type="match status" value="1"/>
</dbReference>
<dbReference type="InterPro" id="IPR044066">
    <property type="entry name" value="TRIAD_supradom"/>
</dbReference>
<gene>
    <name evidence="12" type="ORF">GPM918_LOCUS30721</name>
    <name evidence="13" type="ORF">SRO942_LOCUS31347</name>
</gene>
<dbReference type="AlphaFoldDB" id="A0A815H3Y0"/>
<dbReference type="GO" id="GO:0016740">
    <property type="term" value="F:transferase activity"/>
    <property type="evidence" value="ECO:0007669"/>
    <property type="project" value="UniProtKB-KW"/>
</dbReference>
<comment type="similarity">
    <text evidence="10">Belongs to the COX19 family.</text>
</comment>
<comment type="caution">
    <text evidence="12">The sequence shown here is derived from an EMBL/GenBank/DDBJ whole genome shotgun (WGS) entry which is preliminary data.</text>
</comment>
<evidence type="ECO:0000256" key="9">
    <source>
        <dbReference type="ARBA" id="ARBA00023157"/>
    </source>
</evidence>
<dbReference type="GO" id="GO:0005758">
    <property type="term" value="C:mitochondrial intermembrane space"/>
    <property type="evidence" value="ECO:0007669"/>
    <property type="project" value="TreeGrafter"/>
</dbReference>
<keyword evidence="5" id="KW-0677">Repeat</keyword>